<comment type="caution">
    <text evidence="1">The sequence shown here is derived from an EMBL/GenBank/DDBJ whole genome shotgun (WGS) entry which is preliminary data.</text>
</comment>
<gene>
    <name evidence="1" type="ORF">HEB94_002560</name>
</gene>
<evidence type="ECO:0000313" key="1">
    <source>
        <dbReference type="EMBL" id="MBE1605712.1"/>
    </source>
</evidence>
<sequence length="88" mass="9685">MSDSAPSLGAGDVQTLIVADEAHTKAMARYRKADEDRRAKDEAAYEEAQLRRALDMKVQCTFCGSEFGKVCRATGKGPGRLHTRRVAR</sequence>
<reference evidence="1" key="1">
    <citation type="submission" date="2020-10" db="EMBL/GenBank/DDBJ databases">
        <title>Sequencing the genomes of 1000 actinobacteria strains.</title>
        <authorList>
            <person name="Klenk H.-P."/>
        </authorList>
    </citation>
    <scope>NUCLEOTIDE SEQUENCE</scope>
    <source>
        <strain evidence="1">DSM 45354</strain>
    </source>
</reference>
<evidence type="ECO:0000313" key="2">
    <source>
        <dbReference type="Proteomes" id="UP000638648"/>
    </source>
</evidence>
<dbReference type="Proteomes" id="UP000638648">
    <property type="component" value="Unassembled WGS sequence"/>
</dbReference>
<dbReference type="EMBL" id="JADBEM010000001">
    <property type="protein sequence ID" value="MBE1605712.1"/>
    <property type="molecule type" value="Genomic_DNA"/>
</dbReference>
<dbReference type="AlphaFoldDB" id="A0A927MYL5"/>
<protein>
    <submittedName>
        <fullName evidence="1">Phosphoribosylaminoimidazole-succinocarboxamide synthase</fullName>
    </submittedName>
</protein>
<keyword evidence="2" id="KW-1185">Reference proteome</keyword>
<name>A0A927MYL5_9ACTN</name>
<organism evidence="1 2">
    <name type="scientific">Actinopolymorpha pittospori</name>
    <dbReference type="NCBI Taxonomy" id="648752"/>
    <lineage>
        <taxon>Bacteria</taxon>
        <taxon>Bacillati</taxon>
        <taxon>Actinomycetota</taxon>
        <taxon>Actinomycetes</taxon>
        <taxon>Propionibacteriales</taxon>
        <taxon>Actinopolymorphaceae</taxon>
        <taxon>Actinopolymorpha</taxon>
    </lineage>
</organism>
<proteinExistence type="predicted"/>
<accession>A0A927MYL5</accession>